<comment type="similarity">
    <text evidence="2">Belongs to the CcmC/CycZ/HelC family.</text>
</comment>
<dbReference type="NCBIfam" id="TIGR03144">
    <property type="entry name" value="cytochr_II_ccsB"/>
    <property type="match status" value="1"/>
</dbReference>
<evidence type="ECO:0000259" key="10">
    <source>
        <dbReference type="Pfam" id="PF01578"/>
    </source>
</evidence>
<comment type="caution">
    <text evidence="11">The sequence shown here is derived from an EMBL/GenBank/DDBJ whole genome shotgun (WGS) entry which is preliminary data.</text>
</comment>
<dbReference type="PRINTS" id="PR01386">
    <property type="entry name" value="CCMCBIOGNSIS"/>
</dbReference>
<dbReference type="PANTHER" id="PTHR30071">
    <property type="entry name" value="HEME EXPORTER PROTEIN C"/>
    <property type="match status" value="1"/>
</dbReference>
<dbReference type="Proteomes" id="UP000239430">
    <property type="component" value="Unassembled WGS sequence"/>
</dbReference>
<keyword evidence="5" id="KW-0201">Cytochrome c-type biogenesis</keyword>
<feature type="transmembrane region" description="Helical" evidence="9">
    <location>
        <begin position="128"/>
        <end position="152"/>
    </location>
</feature>
<dbReference type="PANTHER" id="PTHR30071:SF1">
    <property type="entry name" value="CYTOCHROME B_B6 PROTEIN-RELATED"/>
    <property type="match status" value="1"/>
</dbReference>
<evidence type="ECO:0000256" key="6">
    <source>
        <dbReference type="ARBA" id="ARBA00022989"/>
    </source>
</evidence>
<dbReference type="Pfam" id="PF01578">
    <property type="entry name" value="Cytochrom_C_asm"/>
    <property type="match status" value="1"/>
</dbReference>
<evidence type="ECO:0000256" key="2">
    <source>
        <dbReference type="ARBA" id="ARBA00005840"/>
    </source>
</evidence>
<dbReference type="GO" id="GO:0020037">
    <property type="term" value="F:heme binding"/>
    <property type="evidence" value="ECO:0007669"/>
    <property type="project" value="InterPro"/>
</dbReference>
<accession>A0A9X7J5Q8</accession>
<evidence type="ECO:0000256" key="3">
    <source>
        <dbReference type="ARBA" id="ARBA00016463"/>
    </source>
</evidence>
<dbReference type="InterPro" id="IPR002541">
    <property type="entry name" value="Cyt_c_assembly"/>
</dbReference>
<dbReference type="InterPro" id="IPR045062">
    <property type="entry name" value="Cyt_c_biogenesis_CcsA/CcmC"/>
</dbReference>
<reference evidence="11 12" key="1">
    <citation type="submission" date="2018-03" db="EMBL/GenBank/DDBJ databases">
        <title>Genome sequence of Moorella stamsii DSM 26217.</title>
        <authorList>
            <person name="Poehlein A."/>
            <person name="Daniel R."/>
        </authorList>
    </citation>
    <scope>NUCLEOTIDE SEQUENCE [LARGE SCALE GENOMIC DNA]</scope>
    <source>
        <strain evidence="12">DSM 26217</strain>
    </source>
</reference>
<feature type="transmembrane region" description="Helical" evidence="9">
    <location>
        <begin position="6"/>
        <end position="25"/>
    </location>
</feature>
<protein>
    <recommendedName>
        <fullName evidence="3">Heme exporter protein C</fullName>
    </recommendedName>
</protein>
<dbReference type="GO" id="GO:0017004">
    <property type="term" value="P:cytochrome complex assembly"/>
    <property type="evidence" value="ECO:0007669"/>
    <property type="project" value="UniProtKB-KW"/>
</dbReference>
<keyword evidence="6 9" id="KW-1133">Transmembrane helix</keyword>
<dbReference type="AlphaFoldDB" id="A0A9X7J5Q8"/>
<dbReference type="InterPro" id="IPR017562">
    <property type="entry name" value="Cyt_c_biogenesis_CcsA"/>
</dbReference>
<feature type="transmembrane region" description="Helical" evidence="9">
    <location>
        <begin position="64"/>
        <end position="82"/>
    </location>
</feature>
<dbReference type="RefSeq" id="WP_054936491.1">
    <property type="nucleotide sequence ID" value="NZ_PVXL01000026.1"/>
</dbReference>
<keyword evidence="12" id="KW-1185">Reference proteome</keyword>
<feature type="transmembrane region" description="Helical" evidence="9">
    <location>
        <begin position="173"/>
        <end position="197"/>
    </location>
</feature>
<feature type="transmembrane region" description="Helical" evidence="9">
    <location>
        <begin position="212"/>
        <end position="227"/>
    </location>
</feature>
<evidence type="ECO:0000256" key="7">
    <source>
        <dbReference type="ARBA" id="ARBA00023078"/>
    </source>
</evidence>
<feature type="transmembrane region" description="Helical" evidence="9">
    <location>
        <begin position="239"/>
        <end position="260"/>
    </location>
</feature>
<evidence type="ECO:0000256" key="5">
    <source>
        <dbReference type="ARBA" id="ARBA00022748"/>
    </source>
</evidence>
<keyword evidence="8 9" id="KW-0472">Membrane</keyword>
<evidence type="ECO:0000313" key="11">
    <source>
        <dbReference type="EMBL" id="PRR75345.1"/>
    </source>
</evidence>
<evidence type="ECO:0000256" key="8">
    <source>
        <dbReference type="ARBA" id="ARBA00023136"/>
    </source>
</evidence>
<keyword evidence="7" id="KW-0793">Thylakoid</keyword>
<feature type="domain" description="Cytochrome c assembly protein" evidence="10">
    <location>
        <begin position="63"/>
        <end position="264"/>
    </location>
</feature>
<evidence type="ECO:0000256" key="1">
    <source>
        <dbReference type="ARBA" id="ARBA00004141"/>
    </source>
</evidence>
<name>A0A9X7J5Q8_9FIRM</name>
<evidence type="ECO:0000256" key="9">
    <source>
        <dbReference type="SAM" id="Phobius"/>
    </source>
</evidence>
<proteinExistence type="inferred from homology"/>
<comment type="subcellular location">
    <subcellularLocation>
        <location evidence="1">Membrane</location>
        <topology evidence="1">Multi-pass membrane protein</topology>
    </subcellularLocation>
</comment>
<dbReference type="EMBL" id="PVXL01000026">
    <property type="protein sequence ID" value="PRR75345.1"/>
    <property type="molecule type" value="Genomic_DNA"/>
</dbReference>
<dbReference type="GO" id="GO:0015232">
    <property type="term" value="F:heme transmembrane transporter activity"/>
    <property type="evidence" value="ECO:0007669"/>
    <property type="project" value="InterPro"/>
</dbReference>
<evidence type="ECO:0000313" key="12">
    <source>
        <dbReference type="Proteomes" id="UP000239430"/>
    </source>
</evidence>
<organism evidence="11 12">
    <name type="scientific">Neomoorella stamsii</name>
    <dbReference type="NCBI Taxonomy" id="1266720"/>
    <lineage>
        <taxon>Bacteria</taxon>
        <taxon>Bacillati</taxon>
        <taxon>Bacillota</taxon>
        <taxon>Clostridia</taxon>
        <taxon>Neomoorellales</taxon>
        <taxon>Neomoorellaceae</taxon>
        <taxon>Neomoorella</taxon>
    </lineage>
</organism>
<keyword evidence="4 9" id="KW-0812">Transmembrane</keyword>
<dbReference type="GO" id="GO:0005886">
    <property type="term" value="C:plasma membrane"/>
    <property type="evidence" value="ECO:0007669"/>
    <property type="project" value="TreeGrafter"/>
</dbReference>
<sequence>MESSFNLVAYILLLAAVTLSLISLWRPNKYTGPLALGALVLSFASLTLALVLRSITGGRLPLATLYEFALLFAWGILLFYLISRKMIKSDLLMVLVALLEVIILSYSNTLSSGTRPLMPALQSIWLQFHVLTAIIAYGAFGLSFCLGIIYLLKEKGYDSIGESILPPLAKIDNLLHWSVAVGFPFMTLVLITGAVWAEEVWGRWWGWDPKETWALITWLIYAAYLHARKTYGWRGKRAAIMAIVGFLAVLFTLFGVSLLLPGAHSYVYV</sequence>
<feature type="transmembrane region" description="Helical" evidence="9">
    <location>
        <begin position="91"/>
        <end position="108"/>
    </location>
</feature>
<evidence type="ECO:0000256" key="4">
    <source>
        <dbReference type="ARBA" id="ARBA00022692"/>
    </source>
</evidence>
<dbReference type="InterPro" id="IPR003557">
    <property type="entry name" value="Cyt_c_biogenesis_CcmC"/>
</dbReference>
<feature type="transmembrane region" description="Helical" evidence="9">
    <location>
        <begin position="32"/>
        <end position="52"/>
    </location>
</feature>
<gene>
    <name evidence="11" type="primary">ccsA</name>
    <name evidence="11" type="ORF">MOST_09010</name>
</gene>